<organism evidence="1 2">
    <name type="scientific">Vairimorpha necatrix</name>
    <dbReference type="NCBI Taxonomy" id="6039"/>
    <lineage>
        <taxon>Eukaryota</taxon>
        <taxon>Fungi</taxon>
        <taxon>Fungi incertae sedis</taxon>
        <taxon>Microsporidia</taxon>
        <taxon>Nosematidae</taxon>
        <taxon>Vairimorpha</taxon>
    </lineage>
</organism>
<protein>
    <submittedName>
        <fullName evidence="1">Uncharacterized protein</fullName>
    </submittedName>
</protein>
<accession>A0AAX4J9Q1</accession>
<keyword evidence="2" id="KW-1185">Reference proteome</keyword>
<dbReference type="Proteomes" id="UP001334084">
    <property type="component" value="Chromosome 2"/>
</dbReference>
<sequence>MKTYIILKINLIIIKYIKDIDADNVVESLYRLFFRYNKVEFLILGLLNRPKSPLKLIFAYLLLFIKAIEKEDFDIITGINEYTENIIEIDKNELTKKLLDYLLSFNDSESYLMKILLILEAEEFLNENDVTDEPILKSLKYINDHLKTKNYENEYIDIIDILKEIKTHIGRIIEHKKDILDYINKINMLFTESISTTLISEKGKEHYTKDEIITNLCLNEFEVEKSIRFIKKNIFENIEEDRKYEQKRNLKAFERQRIDQIILLTTIYDELNKIMSDALNTYNELFFDEEVVNNFIKILNNEVIKVIDMKFNEYPMKKEIQEDSILEYKKELETIYLKRLRENINKNILNNAMEYALQTLTIIFDNKYQNISVEESKYEKCLKNMRLILKENALFEALNDNSGIKLHDNLIRILNS</sequence>
<dbReference type="AlphaFoldDB" id="A0AAX4J9Q1"/>
<dbReference type="EMBL" id="CP142727">
    <property type="protein sequence ID" value="WUR02700.1"/>
    <property type="molecule type" value="Genomic_DNA"/>
</dbReference>
<evidence type="ECO:0000313" key="2">
    <source>
        <dbReference type="Proteomes" id="UP001334084"/>
    </source>
</evidence>
<evidence type="ECO:0000313" key="1">
    <source>
        <dbReference type="EMBL" id="WUR02700.1"/>
    </source>
</evidence>
<proteinExistence type="predicted"/>
<dbReference type="GeneID" id="90540510"/>
<reference evidence="1" key="1">
    <citation type="journal article" date="2024" name="BMC Genomics">
        <title>Functional annotation of a divergent genome using sequence and structure-based similarity.</title>
        <authorList>
            <person name="Svedberg D."/>
            <person name="Winiger R.R."/>
            <person name="Berg A."/>
            <person name="Sharma H."/>
            <person name="Tellgren-Roth C."/>
            <person name="Debrunner-Vossbrinck B.A."/>
            <person name="Vossbrinck C.R."/>
            <person name="Barandun J."/>
        </authorList>
    </citation>
    <scope>NUCLEOTIDE SEQUENCE</scope>
    <source>
        <strain evidence="1">Illinois isolate</strain>
    </source>
</reference>
<gene>
    <name evidence="1" type="ORF">VNE69_02220</name>
</gene>
<name>A0AAX4J9Q1_9MICR</name>
<dbReference type="RefSeq" id="XP_065328845.1">
    <property type="nucleotide sequence ID" value="XM_065472774.1"/>
</dbReference>